<evidence type="ECO:0000313" key="13">
    <source>
        <dbReference type="Proteomes" id="UP000094801"/>
    </source>
</evidence>
<dbReference type="OrthoDB" id="2148490at2759"/>
<keyword evidence="3 9" id="KW-0812">Transmembrane</keyword>
<evidence type="ECO:0000256" key="5">
    <source>
        <dbReference type="ARBA" id="ARBA00022946"/>
    </source>
</evidence>
<accession>A0A1E4SXQ0</accession>
<protein>
    <recommendedName>
        <fullName evidence="11">Membrane insertase YidC/Oxa/ALB C-terminal domain-containing protein</fullName>
    </recommendedName>
</protein>
<dbReference type="PANTHER" id="PTHR12428">
    <property type="entry name" value="OXA1"/>
    <property type="match status" value="1"/>
</dbReference>
<feature type="transmembrane region" description="Helical" evidence="10">
    <location>
        <begin position="237"/>
        <end position="260"/>
    </location>
</feature>
<gene>
    <name evidence="12" type="ORF">CANARDRAFT_201470</name>
</gene>
<dbReference type="PANTHER" id="PTHR12428:SF66">
    <property type="entry name" value="MITOCHONDRIAL INNER MEMBRANE PROTEIN OXA1L"/>
    <property type="match status" value="1"/>
</dbReference>
<evidence type="ECO:0000256" key="10">
    <source>
        <dbReference type="SAM" id="Phobius"/>
    </source>
</evidence>
<sequence>MGMRFNSTSSPAEQVTADIASKFDTTLGFDESASAVADTLTTTLTSDQFGYLKSIGLCDSYWPSDIIQYLLEAVHVTTGLPWWATIAVTTLGCRLALFPLFMASSDAMARSQPIMNETKELRKEINLATAAGDTALRQIKTLQLQALNKKYGVKHSRMFLSPLAQVSYGFGSFFGIREMSNANVQGFADQGTLWFQDLLAPDPYLGLQVISACCYSLSFQLGGETAVNQFGPTMKKVFVVLPFVSILVTMNFSAAILVYFTVNGFFSILQGRLLRSPGFRKFAKLQPLMDPALLAAQNKGMAQNFTETWSEMKSNNDAKMKMNERAKKATAMQFARAKAGKVIIQKRK</sequence>
<keyword evidence="5" id="KW-0809">Transit peptide</keyword>
<evidence type="ECO:0000256" key="3">
    <source>
        <dbReference type="ARBA" id="ARBA00022692"/>
    </source>
</evidence>
<dbReference type="GO" id="GO:0032977">
    <property type="term" value="F:membrane insertase activity"/>
    <property type="evidence" value="ECO:0007669"/>
    <property type="project" value="InterPro"/>
</dbReference>
<evidence type="ECO:0000256" key="1">
    <source>
        <dbReference type="ARBA" id="ARBA00004448"/>
    </source>
</evidence>
<dbReference type="EMBL" id="KV453858">
    <property type="protein sequence ID" value="ODV84263.1"/>
    <property type="molecule type" value="Genomic_DNA"/>
</dbReference>
<evidence type="ECO:0000313" key="12">
    <source>
        <dbReference type="EMBL" id="ODV84263.1"/>
    </source>
</evidence>
<name>A0A1E4SXQ0_9ASCO</name>
<dbReference type="STRING" id="983967.A0A1E4SXQ0"/>
<comment type="subcellular location">
    <subcellularLocation>
        <location evidence="9">Membrane</location>
        <topology evidence="9">Multi-pass membrane protein</topology>
    </subcellularLocation>
    <subcellularLocation>
        <location evidence="1">Mitochondrion inner membrane</location>
        <topology evidence="1">Multi-pass membrane protein</topology>
    </subcellularLocation>
</comment>
<comment type="similarity">
    <text evidence="2 9">Belongs to the OXA1/ALB3/YidC family.</text>
</comment>
<dbReference type="GO" id="GO:0032979">
    <property type="term" value="P:protein insertion into mitochondrial inner membrane from matrix"/>
    <property type="evidence" value="ECO:0007669"/>
    <property type="project" value="TreeGrafter"/>
</dbReference>
<proteinExistence type="inferred from homology"/>
<feature type="transmembrane region" description="Helical" evidence="10">
    <location>
        <begin position="80"/>
        <end position="101"/>
    </location>
</feature>
<feature type="domain" description="Membrane insertase YidC/Oxa/ALB C-terminal" evidence="11">
    <location>
        <begin position="82"/>
        <end position="273"/>
    </location>
</feature>
<keyword evidence="8 10" id="KW-0472">Membrane</keyword>
<dbReference type="Pfam" id="PF02096">
    <property type="entry name" value="60KD_IMP"/>
    <property type="match status" value="1"/>
</dbReference>
<dbReference type="InterPro" id="IPR001708">
    <property type="entry name" value="YidC/ALB3/OXA1/COX18"/>
</dbReference>
<reference evidence="13" key="1">
    <citation type="submission" date="2016-04" db="EMBL/GenBank/DDBJ databases">
        <title>Comparative genomics of biotechnologically important yeasts.</title>
        <authorList>
            <consortium name="DOE Joint Genome Institute"/>
            <person name="Riley R."/>
            <person name="Haridas S."/>
            <person name="Wolfe K.H."/>
            <person name="Lopes M.R."/>
            <person name="Hittinger C.T."/>
            <person name="Goker M."/>
            <person name="Salamov A."/>
            <person name="Wisecaver J."/>
            <person name="Long T.M."/>
            <person name="Aerts A.L."/>
            <person name="Barry K."/>
            <person name="Choi C."/>
            <person name="Clum A."/>
            <person name="Coughlan A.Y."/>
            <person name="Deshpande S."/>
            <person name="Douglass A.P."/>
            <person name="Hanson S.J."/>
            <person name="Klenk H.-P."/>
            <person name="Labutti K."/>
            <person name="Lapidus A."/>
            <person name="Lindquist E."/>
            <person name="Lipzen A."/>
            <person name="Meier-Kolthoff J.P."/>
            <person name="Ohm R.A."/>
            <person name="Otillar R.P."/>
            <person name="Pangilinan J."/>
            <person name="Peng Y."/>
            <person name="Rokas A."/>
            <person name="Rosa C.A."/>
            <person name="Scheuner C."/>
            <person name="Sibirny A.A."/>
            <person name="Slot J.C."/>
            <person name="Stielow J.B."/>
            <person name="Sun H."/>
            <person name="Kurtzman C.P."/>
            <person name="Blackwell M."/>
            <person name="Grigoriev I.V."/>
            <person name="Jeffries T.W."/>
        </authorList>
    </citation>
    <scope>NUCLEOTIDE SEQUENCE [LARGE SCALE GENOMIC DNA]</scope>
    <source>
        <strain evidence="13">NRRL YB-2248</strain>
    </source>
</reference>
<dbReference type="InterPro" id="IPR028055">
    <property type="entry name" value="YidC/Oxa/ALB_C"/>
</dbReference>
<organism evidence="12 13">
    <name type="scientific">[Candida] arabinofermentans NRRL YB-2248</name>
    <dbReference type="NCBI Taxonomy" id="983967"/>
    <lineage>
        <taxon>Eukaryota</taxon>
        <taxon>Fungi</taxon>
        <taxon>Dikarya</taxon>
        <taxon>Ascomycota</taxon>
        <taxon>Saccharomycotina</taxon>
        <taxon>Pichiomycetes</taxon>
        <taxon>Pichiales</taxon>
        <taxon>Pichiaceae</taxon>
        <taxon>Ogataea</taxon>
        <taxon>Ogataea/Candida clade</taxon>
    </lineage>
</organism>
<evidence type="ECO:0000256" key="7">
    <source>
        <dbReference type="ARBA" id="ARBA00023128"/>
    </source>
</evidence>
<evidence type="ECO:0000256" key="2">
    <source>
        <dbReference type="ARBA" id="ARBA00009877"/>
    </source>
</evidence>
<evidence type="ECO:0000256" key="8">
    <source>
        <dbReference type="ARBA" id="ARBA00023136"/>
    </source>
</evidence>
<keyword evidence="13" id="KW-1185">Reference proteome</keyword>
<evidence type="ECO:0000256" key="9">
    <source>
        <dbReference type="RuleBase" id="RU003945"/>
    </source>
</evidence>
<dbReference type="GO" id="GO:0005743">
    <property type="term" value="C:mitochondrial inner membrane"/>
    <property type="evidence" value="ECO:0007669"/>
    <property type="project" value="UniProtKB-SubCell"/>
</dbReference>
<evidence type="ECO:0000259" key="11">
    <source>
        <dbReference type="Pfam" id="PF02096"/>
    </source>
</evidence>
<dbReference type="CDD" id="cd20069">
    <property type="entry name" value="5TM_Oxa1-like"/>
    <property type="match status" value="1"/>
</dbReference>
<keyword evidence="6 10" id="KW-1133">Transmembrane helix</keyword>
<dbReference type="AlphaFoldDB" id="A0A1E4SXQ0"/>
<keyword evidence="7" id="KW-0496">Mitochondrion</keyword>
<keyword evidence="4" id="KW-0999">Mitochondrion inner membrane</keyword>
<dbReference type="Proteomes" id="UP000094801">
    <property type="component" value="Unassembled WGS sequence"/>
</dbReference>
<evidence type="ECO:0000256" key="6">
    <source>
        <dbReference type="ARBA" id="ARBA00022989"/>
    </source>
</evidence>
<evidence type="ECO:0000256" key="4">
    <source>
        <dbReference type="ARBA" id="ARBA00022792"/>
    </source>
</evidence>